<evidence type="ECO:0000313" key="8">
    <source>
        <dbReference type="Proteomes" id="UP001303222"/>
    </source>
</evidence>
<dbReference type="PROSITE" id="PS50186">
    <property type="entry name" value="DEP"/>
    <property type="match status" value="1"/>
</dbReference>
<sequence length="1985" mass="220890">MASRNNPSGVPGQARPPNWSSHLRQFSRNSLERIPDMPRSPDTVSSSSTIRDRPFSSSRRSRIDKRWTVTVNESFARDEVLLNLDLIGDEAKPGSLMAIDVFRPDSEKQTQGSHHHHHHHHKQAPLDRTKEAAESQPRYIFVVKGMPKELKARYPSVEVYVAKHIADVFGMRKGSQVTLTPIDDQNPAIEASHVELCFRDQYMSRSDMWQLAARELSDRTVYKGQMVLFMGTLKAQVTAVYVDGRKVPSAFFGHNTKPIFRSESARYVLFVQMAREMWDFDSDGSGEIMFNKVVNGFLPALFKKWASLKVRHLVTIVLFARVEYDTGISTEFANPEIQNDYYTGVQSSGDRRPYKDFYRVVVSEMGSGEWTKILYQLKREFNYFRRDISTFHQKAMNSFSSSDDPADQQAALNRIKAEASRAIYGNFLEAINMASSLFAHDYIDRDLMRTGISVIVISPSPGIFEVEYDALRRTTESLVGNGIGIDLICIPKTPLHSVPLFRYRNPEYSTEPTQHHKAKTVPSLSSTPKQTAPTIGSYNSMAGSYSPSRGTDITLRGDYAGSGSAQDEWNYALPQWLHVSYWTGESEETLSYHGIALSVSDVSQTQSGDDFLIRCRMYDLQMRSVMETNEIETKPLHLDPYFPHKALQASNVPKPYIDQDGNVFIQNSRIPEILFDHVYGFQKFAPDKHAKLGEKSLWKQLQDYDDSRARQPSLRRTLAPPRHVREYDDSVRRHHADDASLLGTSYTERRPSTSASQMTITGHGSGQRFNTEKPELRARKTVDFDKLNSKRSPTTTPKVPKFMKQISLGSSGFRIAAPKAATAELSIESVNADRSLTSSRALMNANTAATPAKAVINRSMSPQMFTSGTPAFSPWGPTPGSFAPGHQYLEGTPSRPMPIKSQQLPTDPSANMLSGSMLASTLRADYVPDNRDFLYSDAIRAEDAKKVYNNKLLAGAVPELPSTLSPTTALSPWLTLVNPSNPDSNKVDIATLYSRWQHVFPRPNETRVMKWKSLCSPAAVPLTTEYFPTKAQFESEYHRQPYNVSQNADDELAEELKSRDEMLREMISLRFCQGFQVVVGPAVAKAFGQKQLKVTDIFSRDHTAEDGTSIFMSVGNTIHQLSCVNGTEIEVNIFVRKPIASPELYDDRYLYKPAIRTLLDHGYKTLPFDMVAPTPDRNWNYVDAFVAGHNDELSEHLRFWRARFVLIPMTARHSFFPKTQYGDSEEEIRIEGIRKLAQMWQKHRYIPASERSFQAARRKKDLNPLDIVYKTEDPSVVIAAELETLPLLEGLEGGHRKGQLVTSREQFSKKNFSLAALAEAIQQPVETGGIRMQNRRWHLRLHYNCFIGSDMTTWLLEHFEDLEDREEAEELGNRLMVSADDKSRDENKDGKKDGGGLFVHVERRHPFRDGQYFYQISSDYAKPNPPGWFNARRAPVSVPSTPRSEARDSPRSNVSMSRPTSIHEDSAPTSGTVTPTAATMAGGKKPRVVLSKVMKYDVDHRKRSYRPEVVDLHYDRLHNPDNCYHIRIDWMNVTAKLIEDAIEAWAREAALYGLRLVEVPIAEACDITEINPFRRPYVIKLVVQPPNQQPITYFDPNSFTPQAQPGRHFYQRALLRKFDFVLDLEPASSFPYNVDVSYSWGKPDFKYTQFIHRCGTLIAEITDEGDFLILANRLYSNRTAAQREKEMQQKGGGGGAGSDNLGPGPGPGRIPTPSLYGPNAHPGDQPTAVSSPLVKPTTAFLSPALRPHLIGPLASGPPSTNGFGITGQSLNRSTITIPVTPMSQDPEVIKDELESFCRDRSALEAFYREVLEREVHPPAPYTTPGLAPVTVLSTTATKDSTLAFGTPRITSTSTGHIVPDTNIPTFGLPPGVLAATGGTGLSNLSDLQLVGSGTGLGISPVRLGSPRLLSAASAASAGHPSNQMRLRRASVQEGGMGSRIGLGIGGGASAAAAAAAAAAGATAAGVNIGSAKNGDGAGEDINKEQ</sequence>
<dbReference type="GO" id="GO:0005774">
    <property type="term" value="C:vacuolar membrane"/>
    <property type="evidence" value="ECO:0007669"/>
    <property type="project" value="UniProtKB-SubCell"/>
</dbReference>
<dbReference type="PANTHER" id="PTHR13179:SF8">
    <property type="entry name" value="GATOR COMPLEX PROTEIN DEPDC5"/>
    <property type="match status" value="1"/>
</dbReference>
<dbReference type="InterPro" id="IPR027244">
    <property type="entry name" value="IML1"/>
</dbReference>
<feature type="compositionally biased region" description="Basic residues" evidence="5">
    <location>
        <begin position="113"/>
        <end position="123"/>
    </location>
</feature>
<feature type="region of interest" description="Disordered" evidence="5">
    <location>
        <begin position="1375"/>
        <end position="1397"/>
    </location>
</feature>
<dbReference type="GO" id="GO:1990130">
    <property type="term" value="C:GATOR1 complex"/>
    <property type="evidence" value="ECO:0007669"/>
    <property type="project" value="TreeGrafter"/>
</dbReference>
<dbReference type="Pfam" id="PF19418">
    <property type="entry name" value="DEPDC5_CTD"/>
    <property type="match status" value="1"/>
</dbReference>
<feature type="compositionally biased region" description="Polar residues" evidence="5">
    <location>
        <begin position="18"/>
        <end position="29"/>
    </location>
</feature>
<feature type="region of interest" description="Disordered" evidence="5">
    <location>
        <begin position="1431"/>
        <end position="1481"/>
    </location>
</feature>
<feature type="region of interest" description="Disordered" evidence="5">
    <location>
        <begin position="509"/>
        <end position="543"/>
    </location>
</feature>
<feature type="region of interest" description="Disordered" evidence="5">
    <location>
        <begin position="1681"/>
        <end position="1732"/>
    </location>
</feature>
<dbReference type="GO" id="GO:0005096">
    <property type="term" value="F:GTPase activator activity"/>
    <property type="evidence" value="ECO:0007669"/>
    <property type="project" value="InterPro"/>
</dbReference>
<dbReference type="Proteomes" id="UP001303222">
    <property type="component" value="Unassembled WGS sequence"/>
</dbReference>
<dbReference type="GO" id="GO:0010508">
    <property type="term" value="P:positive regulation of autophagy"/>
    <property type="evidence" value="ECO:0007669"/>
    <property type="project" value="TreeGrafter"/>
</dbReference>
<dbReference type="GO" id="GO:1904262">
    <property type="term" value="P:negative regulation of TORC1 signaling"/>
    <property type="evidence" value="ECO:0007669"/>
    <property type="project" value="TreeGrafter"/>
</dbReference>
<feature type="region of interest" description="Disordered" evidence="5">
    <location>
        <begin position="744"/>
        <end position="775"/>
    </location>
</feature>
<organism evidence="7 8">
    <name type="scientific">Pseudoneurospora amorphoporcata</name>
    <dbReference type="NCBI Taxonomy" id="241081"/>
    <lineage>
        <taxon>Eukaryota</taxon>
        <taxon>Fungi</taxon>
        <taxon>Dikarya</taxon>
        <taxon>Ascomycota</taxon>
        <taxon>Pezizomycotina</taxon>
        <taxon>Sordariomycetes</taxon>
        <taxon>Sordariomycetidae</taxon>
        <taxon>Sordariales</taxon>
        <taxon>Sordariaceae</taxon>
        <taxon>Pseudoneurospora</taxon>
    </lineage>
</organism>
<accession>A0AAN6NM92</accession>
<feature type="region of interest" description="Disordered" evidence="5">
    <location>
        <begin position="106"/>
        <end position="130"/>
    </location>
</feature>
<dbReference type="InterPro" id="IPR036390">
    <property type="entry name" value="WH_DNA-bd_sf"/>
</dbReference>
<dbReference type="CDD" id="cd04449">
    <property type="entry name" value="DEP_DEPDC5-like"/>
    <property type="match status" value="1"/>
</dbReference>
<feature type="compositionally biased region" description="Polar residues" evidence="5">
    <location>
        <begin position="522"/>
        <end position="543"/>
    </location>
</feature>
<proteinExistence type="inferred from homology"/>
<comment type="caution">
    <text evidence="7">The sequence shown here is derived from an EMBL/GenBank/DDBJ whole genome shotgun (WGS) entry which is preliminary data.</text>
</comment>
<dbReference type="FunFam" id="1.10.10.10:FF:000947">
    <property type="entry name" value="WGS project CABT00000000 data, contig 2.2"/>
    <property type="match status" value="1"/>
</dbReference>
<dbReference type="EMBL" id="MU859263">
    <property type="protein sequence ID" value="KAK3948457.1"/>
    <property type="molecule type" value="Genomic_DNA"/>
</dbReference>
<evidence type="ECO:0000256" key="2">
    <source>
        <dbReference type="ARBA" id="ARBA00005643"/>
    </source>
</evidence>
<comment type="subcellular location">
    <subcellularLocation>
        <location evidence="1">Vacuole membrane</location>
        <topology evidence="1">Peripheral membrane protein</topology>
    </subcellularLocation>
</comment>
<evidence type="ECO:0000256" key="1">
    <source>
        <dbReference type="ARBA" id="ARBA00004148"/>
    </source>
</evidence>
<feature type="compositionally biased region" description="Basic and acidic residues" evidence="5">
    <location>
        <begin position="1379"/>
        <end position="1394"/>
    </location>
</feature>
<dbReference type="InterPro" id="IPR048255">
    <property type="entry name" value="IML1_N"/>
</dbReference>
<dbReference type="GO" id="GO:0035556">
    <property type="term" value="P:intracellular signal transduction"/>
    <property type="evidence" value="ECO:0007669"/>
    <property type="project" value="InterPro"/>
</dbReference>
<dbReference type="InterPro" id="IPR036388">
    <property type="entry name" value="WH-like_DNA-bd_sf"/>
</dbReference>
<keyword evidence="8" id="KW-1185">Reference proteome</keyword>
<dbReference type="SMART" id="SM00049">
    <property type="entry name" value="DEP"/>
    <property type="match status" value="1"/>
</dbReference>
<dbReference type="Gene3D" id="1.10.10.10">
    <property type="entry name" value="Winged helix-like DNA-binding domain superfamily/Winged helix DNA-binding domain"/>
    <property type="match status" value="1"/>
</dbReference>
<dbReference type="Pfam" id="PF12257">
    <property type="entry name" value="IML1"/>
    <property type="match status" value="1"/>
</dbReference>
<dbReference type="InterPro" id="IPR045838">
    <property type="entry name" value="DEPDC5_CTD"/>
</dbReference>
<dbReference type="InterPro" id="IPR000591">
    <property type="entry name" value="DEP_dom"/>
</dbReference>
<evidence type="ECO:0000256" key="5">
    <source>
        <dbReference type="SAM" id="MobiDB-lite"/>
    </source>
</evidence>
<evidence type="ECO:0000313" key="7">
    <source>
        <dbReference type="EMBL" id="KAK3948457.1"/>
    </source>
</evidence>
<protein>
    <recommendedName>
        <fullName evidence="3">Vacuolar membrane-associated protein IML1</fullName>
    </recommendedName>
    <alternativeName>
        <fullName evidence="4">Vacuolar membrane-associated protein iml1</fullName>
    </alternativeName>
</protein>
<feature type="region of interest" description="Disordered" evidence="5">
    <location>
        <begin position="1"/>
        <end position="61"/>
    </location>
</feature>
<name>A0AAN6NM92_9PEZI</name>
<reference evidence="7" key="1">
    <citation type="journal article" date="2023" name="Mol. Phylogenet. Evol.">
        <title>Genome-scale phylogeny and comparative genomics of the fungal order Sordariales.</title>
        <authorList>
            <person name="Hensen N."/>
            <person name="Bonometti L."/>
            <person name="Westerberg I."/>
            <person name="Brannstrom I.O."/>
            <person name="Guillou S."/>
            <person name="Cros-Aarteil S."/>
            <person name="Calhoun S."/>
            <person name="Haridas S."/>
            <person name="Kuo A."/>
            <person name="Mondo S."/>
            <person name="Pangilinan J."/>
            <person name="Riley R."/>
            <person name="LaButti K."/>
            <person name="Andreopoulos B."/>
            <person name="Lipzen A."/>
            <person name="Chen C."/>
            <person name="Yan M."/>
            <person name="Daum C."/>
            <person name="Ng V."/>
            <person name="Clum A."/>
            <person name="Steindorff A."/>
            <person name="Ohm R.A."/>
            <person name="Martin F."/>
            <person name="Silar P."/>
            <person name="Natvig D.O."/>
            <person name="Lalanne C."/>
            <person name="Gautier V."/>
            <person name="Ament-Velasquez S.L."/>
            <person name="Kruys A."/>
            <person name="Hutchinson M.I."/>
            <person name="Powell A.J."/>
            <person name="Barry K."/>
            <person name="Miller A.N."/>
            <person name="Grigoriev I.V."/>
            <person name="Debuchy R."/>
            <person name="Gladieux P."/>
            <person name="Hiltunen Thoren M."/>
            <person name="Johannesson H."/>
        </authorList>
    </citation>
    <scope>NUCLEOTIDE SEQUENCE</scope>
    <source>
        <strain evidence="7">CBS 626.80</strain>
    </source>
</reference>
<feature type="compositionally biased region" description="Polar residues" evidence="5">
    <location>
        <begin position="744"/>
        <end position="762"/>
    </location>
</feature>
<feature type="compositionally biased region" description="Polar residues" evidence="5">
    <location>
        <begin position="1451"/>
        <end position="1460"/>
    </location>
</feature>
<dbReference type="SUPFAM" id="SSF46785">
    <property type="entry name" value="Winged helix' DNA-binding domain"/>
    <property type="match status" value="1"/>
</dbReference>
<reference evidence="7" key="2">
    <citation type="submission" date="2023-06" db="EMBL/GenBank/DDBJ databases">
        <authorList>
            <consortium name="Lawrence Berkeley National Laboratory"/>
            <person name="Mondo S.J."/>
            <person name="Hensen N."/>
            <person name="Bonometti L."/>
            <person name="Westerberg I."/>
            <person name="Brannstrom I.O."/>
            <person name="Guillou S."/>
            <person name="Cros-Aarteil S."/>
            <person name="Calhoun S."/>
            <person name="Haridas S."/>
            <person name="Kuo A."/>
            <person name="Pangilinan J."/>
            <person name="Riley R."/>
            <person name="Labutti K."/>
            <person name="Andreopoulos B."/>
            <person name="Lipzen A."/>
            <person name="Chen C."/>
            <person name="Yanf M."/>
            <person name="Daum C."/>
            <person name="Ng V."/>
            <person name="Clum A."/>
            <person name="Steindorff A."/>
            <person name="Ohm R."/>
            <person name="Martin F."/>
            <person name="Silar P."/>
            <person name="Natvig D."/>
            <person name="Lalanne C."/>
            <person name="Gautier V."/>
            <person name="Ament-Velasquez S.L."/>
            <person name="Kruys A."/>
            <person name="Hutchinson M.I."/>
            <person name="Powell A.J."/>
            <person name="Barry K."/>
            <person name="Miller A.N."/>
            <person name="Grigoriev I.V."/>
            <person name="Debuchy R."/>
            <person name="Gladieux P."/>
            <person name="Thoren M.H."/>
            <person name="Johannesson H."/>
        </authorList>
    </citation>
    <scope>NUCLEOTIDE SEQUENCE</scope>
    <source>
        <strain evidence="7">CBS 626.80</strain>
    </source>
</reference>
<dbReference type="Pfam" id="PF00610">
    <property type="entry name" value="DEP"/>
    <property type="match status" value="1"/>
</dbReference>
<comment type="similarity">
    <text evidence="2">Belongs to the IML1 family.</text>
</comment>
<feature type="domain" description="DEP" evidence="6">
    <location>
        <begin position="1326"/>
        <end position="1418"/>
    </location>
</feature>
<evidence type="ECO:0000259" key="6">
    <source>
        <dbReference type="PROSITE" id="PS50186"/>
    </source>
</evidence>
<dbReference type="PANTHER" id="PTHR13179">
    <property type="entry name" value="DEP DOMAIN CONTAINING PROTEIN 5"/>
    <property type="match status" value="1"/>
</dbReference>
<evidence type="ECO:0000256" key="3">
    <source>
        <dbReference type="ARBA" id="ARBA00018529"/>
    </source>
</evidence>
<evidence type="ECO:0000256" key="4">
    <source>
        <dbReference type="ARBA" id="ARBA00021881"/>
    </source>
</evidence>
<feature type="compositionally biased region" description="Polar residues" evidence="5">
    <location>
        <begin position="1467"/>
        <end position="1477"/>
    </location>
</feature>
<gene>
    <name evidence="7" type="ORF">QBC32DRAFT_327797</name>
</gene>